<feature type="transmembrane region" description="Helical" evidence="1">
    <location>
        <begin position="91"/>
        <end position="114"/>
    </location>
</feature>
<keyword evidence="1" id="KW-0812">Transmembrane</keyword>
<dbReference type="AlphaFoldDB" id="A0A5R9AAA3"/>
<gene>
    <name evidence="2" type="ORF">FEA48_10895</name>
</gene>
<dbReference type="EMBL" id="VASG01000003">
    <property type="protein sequence ID" value="TLP74716.1"/>
    <property type="molecule type" value="Genomic_DNA"/>
</dbReference>
<organism evidence="2 3">
    <name type="scientific">Pseudomonas nitroreducens</name>
    <dbReference type="NCBI Taxonomy" id="46680"/>
    <lineage>
        <taxon>Bacteria</taxon>
        <taxon>Pseudomonadati</taxon>
        <taxon>Pseudomonadota</taxon>
        <taxon>Gammaproteobacteria</taxon>
        <taxon>Pseudomonadales</taxon>
        <taxon>Pseudomonadaceae</taxon>
        <taxon>Pseudomonas</taxon>
    </lineage>
</organism>
<sequence length="769" mass="86190">MDYMIQRHSSRLAALLSRESKWPVLQFFLFVFAVVFSSLKLGTNSGSNGNVEQWMNLTNQVLYGSQDFLFSYGPLYWLVGGVATPYNAYTYWAAIVFLSAVCGAFWTMLAALLYRVGAYVLPAIAFFLFFGSLNFSAALFLWPFLVVVCLDFRENKENIPTGILVVLGVLVGFFVYIRFFYGFAASAAIGCYLLYRVAALRQVREVVVFVGVALAVYVLLGLVVFEDFGSIVNYLLVNKNLSFGNSVDMTLDVQNSGRTFWIVGLVVALLNVYMLFWRRSLLLTVNMLLLLFFKLGFSRTDHYIPYFVVSVAVLALVVLLERGLVGRVFYVLIAAGLYYISSTPAYPGGPIRASHVPAVDFGVEYQQRMQAVYSPTFSLSDEVVSMVGKSTIDFYPYNNEYAFANYLNYKHRPSFQNYMTLTPALDNMNREFFESTDRPEYVLWSSTIACRFDGCNVFDDFDQKYSLSEDPLTTSSILLNYHTLGTFKDTSGVPFMLLKKNEKAESYSEQNLSEESMIFGKWYAVPSSTDGVVKLVPDLQLSVYGRIKNLLFRGNILKVRYKLASGEVREYRSNIINAQSGIWVSPYLTSFDLTGTQVVSIMLIPDSTRYFKPEFNARWVKLGITEVKSKNVEFSKIEDPVEKATREVRTACEGSIDVINDVSLPAGLDVSGMAKVHGWLAVSGRQGILMDRTYLSITDSGGKRTFVATSPEARPDLVNAFKHPSMLKGGFTGLLDLSEKSGSYHLGLAGLKDSVLYICDQFAVPLNVK</sequence>
<feature type="transmembrane region" description="Helical" evidence="1">
    <location>
        <begin position="259"/>
        <end position="276"/>
    </location>
</feature>
<feature type="transmembrane region" description="Helical" evidence="1">
    <location>
        <begin position="281"/>
        <end position="297"/>
    </location>
</feature>
<comment type="caution">
    <text evidence="2">The sequence shown here is derived from an EMBL/GenBank/DDBJ whole genome shotgun (WGS) entry which is preliminary data.</text>
</comment>
<proteinExistence type="predicted"/>
<dbReference type="RefSeq" id="WP_138213814.1">
    <property type="nucleotide sequence ID" value="NZ_VASG01000003.1"/>
</dbReference>
<feature type="transmembrane region" description="Helical" evidence="1">
    <location>
        <begin position="120"/>
        <end position="147"/>
    </location>
</feature>
<feature type="transmembrane region" description="Helical" evidence="1">
    <location>
        <begin position="328"/>
        <end position="346"/>
    </location>
</feature>
<feature type="transmembrane region" description="Helical" evidence="1">
    <location>
        <begin position="21"/>
        <end position="41"/>
    </location>
</feature>
<accession>A0A5R9AAA3</accession>
<feature type="transmembrane region" description="Helical" evidence="1">
    <location>
        <begin position="303"/>
        <end position="321"/>
    </location>
</feature>
<reference evidence="2 3" key="1">
    <citation type="submission" date="2019-05" db="EMBL/GenBank/DDBJ databases">
        <authorList>
            <person name="Moore K."/>
            <person name="O'Neill P."/>
            <person name="Farbos A."/>
            <person name="Studholme D.J."/>
        </authorList>
    </citation>
    <scope>NUCLEOTIDE SEQUENCE [LARGE SCALE GENOMIC DNA]</scope>
    <source>
        <strain evidence="2 3">DSM 9128</strain>
    </source>
</reference>
<dbReference type="Proteomes" id="UP000307510">
    <property type="component" value="Unassembled WGS sequence"/>
</dbReference>
<protein>
    <submittedName>
        <fullName evidence="2">Uncharacterized protein</fullName>
    </submittedName>
</protein>
<keyword evidence="1" id="KW-0472">Membrane</keyword>
<evidence type="ECO:0000256" key="1">
    <source>
        <dbReference type="SAM" id="Phobius"/>
    </source>
</evidence>
<reference evidence="3" key="2">
    <citation type="submission" date="2019-06" db="EMBL/GenBank/DDBJ databases">
        <title>AzeR, a transcriptional regulator that responds to azelaic acid in Pseudomonas nitroreducens.</title>
        <authorList>
            <person name="Bez C."/>
            <person name="Javvadi S.G."/>
            <person name="Bertani I."/>
            <person name="Devescovi G."/>
            <person name="Studholme D.J."/>
            <person name="Geller A."/>
            <person name="Levy A."/>
            <person name="Venturi V."/>
        </authorList>
    </citation>
    <scope>NUCLEOTIDE SEQUENCE [LARGE SCALE GENOMIC DNA]</scope>
    <source>
        <strain evidence="3">DSM 9128</strain>
    </source>
</reference>
<evidence type="ECO:0000313" key="2">
    <source>
        <dbReference type="EMBL" id="TLP74716.1"/>
    </source>
</evidence>
<evidence type="ECO:0000313" key="3">
    <source>
        <dbReference type="Proteomes" id="UP000307510"/>
    </source>
</evidence>
<name>A0A5R9AAA3_PSENT</name>
<feature type="transmembrane region" description="Helical" evidence="1">
    <location>
        <begin position="206"/>
        <end position="225"/>
    </location>
</feature>
<keyword evidence="1" id="KW-1133">Transmembrane helix</keyword>
<feature type="transmembrane region" description="Helical" evidence="1">
    <location>
        <begin position="159"/>
        <end position="177"/>
    </location>
</feature>